<feature type="transmembrane region" description="Helical" evidence="1">
    <location>
        <begin position="12"/>
        <end position="34"/>
    </location>
</feature>
<keyword evidence="1" id="KW-1133">Transmembrane helix</keyword>
<dbReference type="Proteomes" id="UP000182089">
    <property type="component" value="Unassembled WGS sequence"/>
</dbReference>
<keyword evidence="1" id="KW-0472">Membrane</keyword>
<comment type="caution">
    <text evidence="2">The sequence shown here is derived from an EMBL/GenBank/DDBJ whole genome shotgun (WGS) entry which is preliminary data.</text>
</comment>
<organism evidence="2 3">
    <name type="scientific">Ligilactobacillus ruminis</name>
    <dbReference type="NCBI Taxonomy" id="1623"/>
    <lineage>
        <taxon>Bacteria</taxon>
        <taxon>Bacillati</taxon>
        <taxon>Bacillota</taxon>
        <taxon>Bacilli</taxon>
        <taxon>Lactobacillales</taxon>
        <taxon>Lactobacillaceae</taxon>
        <taxon>Ligilactobacillus</taxon>
    </lineage>
</organism>
<proteinExistence type="predicted"/>
<feature type="transmembrane region" description="Helical" evidence="1">
    <location>
        <begin position="66"/>
        <end position="84"/>
    </location>
</feature>
<dbReference type="EMBL" id="FOCC01000006">
    <property type="protein sequence ID" value="SEM65685.1"/>
    <property type="molecule type" value="Genomic_DNA"/>
</dbReference>
<sequence length="108" mass="12487">MRNSELSLPRIGWYVAVSLALAFVVPILFVYADVTDINKIAFILYGIYVVYAVFSGLYAGKKNDRFWVLLFFPIVYFIGYRFFFDSYAQYFTLAYLGISYAAYGITKD</sequence>
<evidence type="ECO:0000313" key="2">
    <source>
        <dbReference type="EMBL" id="SEM65685.1"/>
    </source>
</evidence>
<protein>
    <recommendedName>
        <fullName evidence="4">Apolipoprotein N-acyltransferase</fullName>
    </recommendedName>
</protein>
<feature type="transmembrane region" description="Helical" evidence="1">
    <location>
        <begin position="90"/>
        <end position="106"/>
    </location>
</feature>
<name>A0ABY1ABH8_9LACO</name>
<gene>
    <name evidence="2" type="ORF">SAMN05216431_10648</name>
</gene>
<accession>A0ABY1ABH8</accession>
<feature type="transmembrane region" description="Helical" evidence="1">
    <location>
        <begin position="40"/>
        <end position="59"/>
    </location>
</feature>
<evidence type="ECO:0008006" key="4">
    <source>
        <dbReference type="Google" id="ProtNLM"/>
    </source>
</evidence>
<keyword evidence="1" id="KW-0812">Transmembrane</keyword>
<reference evidence="2 3" key="1">
    <citation type="submission" date="2016-10" db="EMBL/GenBank/DDBJ databases">
        <authorList>
            <person name="Varghese N."/>
            <person name="Submissions S."/>
        </authorList>
    </citation>
    <scope>NUCLEOTIDE SEQUENCE [LARGE SCALE GENOMIC DNA]</scope>
    <source>
        <strain evidence="2 3">WC1T17</strain>
    </source>
</reference>
<evidence type="ECO:0000256" key="1">
    <source>
        <dbReference type="SAM" id="Phobius"/>
    </source>
</evidence>
<evidence type="ECO:0000313" key="3">
    <source>
        <dbReference type="Proteomes" id="UP000182089"/>
    </source>
</evidence>